<dbReference type="RefSeq" id="WP_136933689.1">
    <property type="nucleotide sequence ID" value="NZ_SSMQ01000052.1"/>
</dbReference>
<sequence length="1589" mass="179681">MDWERFDTHGEDKRETFEAFVCQLFEQLCRREYGRDLLQVRLVNGDGGDGGVEAYALVRKAGASEPDVVGVQAKWFPNSLTDTQVKQIDKSFQAARQNHPRLVRYLVALPRKLGDKRRGTRRSERDRWDAWVAEAKRRASGTRVELWDGGRLERELAEPENEGIHAYWFRGSVFTWADLDQHFRRAKDGWLRLRYLPHLHTRMELERDLDLRMGSAVARQVLLVNLGGALDDLRQTQLLVAHLPRYPGWRQRGDALEELRASLAALDGLENAGRTLALAVRQGQPILSDWPVDLERTYRALQTLQRALQDLDQKRYSPTQYILKQLSRSLERSTADRLREFWNEWQQARRFVAYVGPPGTGKTHGLTHAVEHHMKAGRPALLLRGRDCTIEKGLAEILRDALDRPNASLREILAAMQATAIRADVRRAHAATASSSEGELEREPTCFLLAIDGIEETGHHRRWAEVLRDLATDLPEHPRLRVAVTLRSTSAEAILGQVRRDRYARVDLRAHEQEVGQLLETYCHFYHLPLPDRRLRWALREPLSVRLYCDLKREDPAWGADRRSLSLPRLLAEKLDLAEDAIRDTCGFGPHQAPLRAALQVITKATLARGRIPYEEAVQLASAALPSMDSKMWSSVLDQAASHGLLLIEDFRHDPLAPTCTYVEPAYDPLTDHFVARAVCAGLESSLTNPHRAVPRGISALLRRRPDAATQAAILLADEGVSLIESGVFQDVFSTEEVERLELRAIAAINEVSAQRYRPWVLERLTASMPSCRRVLKELTIPVARDPEHPFGPRFIHEALLPFLPARRDLFWSGPSALPGDTEQPWEGFGDEALEDLDLRPDDPADGPPLLLGWSLTSLDNRFRRRARAKLANWGSRDICALVRWLDLVNASNDPQMIEDVAMIAYGATILAKTDPNIEQVVNWVDVHWLARTDVPQQVDLIVLHAARGIVERARIMGQSIASTSLVRAQHIYGNIPCEIRMDEQAARLADDHDGISPIIGDLAWYTVPRAIDAFFRNRHVGPGGHDASEMVPNATHLLAAHATRAGLPNLSPQRFAFGVLAAYLQAQGIETQRNDDERRSAGVSDIDRAILQRYRSATHGARSAVSTTLEKYVWTGCYALQALLAAHVPGRRGHRPYKTHPDPTYVSDLEPNPIIDIVGALPAGSWSQFSEGDLATPIPSSLESHRERANDWIRRATKPNVQPWILLPRHRTPDWARDSEWVTLFCCVTAIEPDSRTESTLRIGSAITSSATTTALRTDKALGLRLHRHDLCEFVESVACRTYIHPMEAIWAPWADGREGTISEQTEHAAKVDLRATTAHGTYLRTSASDPFGKLNGEFELYMPAFWLRRALELVDAIPTVDGAEWRFKDRQRRTLAVYIDQREPSGERSEALLVRRDSLEEALSRTDTKVVWGGWLHREPSLGLMDSADPARPFMEREWRWLGFMANGLPQIIDLLDVCGNEVLQPEPPPPPAPPTIPIGPTNPDLAIPLTTDLDRDDAIPYFLWDDPIPVRELRHRLATAPQREQDRLLGKILREARDTDVWKFTTPDDVAHRWSALKRHLGRRRPFWEFLLNRWHVEGLLAEKPA</sequence>
<gene>
    <name evidence="1" type="ORF">E8A74_36355</name>
</gene>
<evidence type="ECO:0008006" key="3">
    <source>
        <dbReference type="Google" id="ProtNLM"/>
    </source>
</evidence>
<comment type="caution">
    <text evidence="1">The sequence shown here is derived from an EMBL/GenBank/DDBJ whole genome shotgun (WGS) entry which is preliminary data.</text>
</comment>
<proteinExistence type="predicted"/>
<dbReference type="OrthoDB" id="583610at2"/>
<protein>
    <recommendedName>
        <fullName evidence="3">ATP-binding protein</fullName>
    </recommendedName>
</protein>
<dbReference type="InterPro" id="IPR027417">
    <property type="entry name" value="P-loop_NTPase"/>
</dbReference>
<accession>A0A4U1IZ51</accession>
<keyword evidence="2" id="KW-1185">Reference proteome</keyword>
<dbReference type="Proteomes" id="UP000309215">
    <property type="component" value="Unassembled WGS sequence"/>
</dbReference>
<dbReference type="SUPFAM" id="SSF52540">
    <property type="entry name" value="P-loop containing nucleoside triphosphate hydrolases"/>
    <property type="match status" value="1"/>
</dbReference>
<evidence type="ECO:0000313" key="2">
    <source>
        <dbReference type="Proteomes" id="UP000309215"/>
    </source>
</evidence>
<reference evidence="1 2" key="1">
    <citation type="submission" date="2019-04" db="EMBL/GenBank/DDBJ databases">
        <authorList>
            <person name="Li Y."/>
            <person name="Wang J."/>
        </authorList>
    </citation>
    <scope>NUCLEOTIDE SEQUENCE [LARGE SCALE GENOMIC DNA]</scope>
    <source>
        <strain evidence="1 2">DSM 14668</strain>
    </source>
</reference>
<dbReference type="Gene3D" id="3.40.50.300">
    <property type="entry name" value="P-loop containing nucleotide triphosphate hydrolases"/>
    <property type="match status" value="1"/>
</dbReference>
<name>A0A4U1IZ51_9BACT</name>
<organism evidence="1 2">
    <name type="scientific">Polyangium fumosum</name>
    <dbReference type="NCBI Taxonomy" id="889272"/>
    <lineage>
        <taxon>Bacteria</taxon>
        <taxon>Pseudomonadati</taxon>
        <taxon>Myxococcota</taxon>
        <taxon>Polyangia</taxon>
        <taxon>Polyangiales</taxon>
        <taxon>Polyangiaceae</taxon>
        <taxon>Polyangium</taxon>
    </lineage>
</organism>
<dbReference type="EMBL" id="SSMQ01000052">
    <property type="protein sequence ID" value="TKC99888.1"/>
    <property type="molecule type" value="Genomic_DNA"/>
</dbReference>
<evidence type="ECO:0000313" key="1">
    <source>
        <dbReference type="EMBL" id="TKC99888.1"/>
    </source>
</evidence>